<feature type="region of interest" description="Disordered" evidence="1">
    <location>
        <begin position="81"/>
        <end position="102"/>
    </location>
</feature>
<dbReference type="PANTHER" id="PTHR46274:SF11">
    <property type="entry name" value="OS05G0524200 PROTEIN"/>
    <property type="match status" value="1"/>
</dbReference>
<sequence>IKYRNMTPEAALDHARSVRPRVLLAPSQWQAVKLFSTITNRCLSIQSSNRTCSVQSGEESSELSSTLTTRCLSLSIQSSNEYPSVTSDEESSSEASVEDPEYDGYASEFDTEHFVLRLCRSMFSKPTSPTGCCDAVFVTEADLEGYETYADTGNDAISLDILVRHKPIMRKLSCFLGSLKLTGNCEPPPSRLTEVRC</sequence>
<protein>
    <submittedName>
        <fullName evidence="2">Uncharacterized protein</fullName>
    </submittedName>
</protein>
<evidence type="ECO:0000313" key="3">
    <source>
        <dbReference type="EMBL" id="TVU20534.1"/>
    </source>
</evidence>
<dbReference type="Gramene" id="TVU20534">
    <property type="protein sequence ID" value="TVU20534"/>
    <property type="gene ID" value="EJB05_36747"/>
</dbReference>
<feature type="non-terminal residue" evidence="2">
    <location>
        <position position="1"/>
    </location>
</feature>
<evidence type="ECO:0000313" key="4">
    <source>
        <dbReference type="Proteomes" id="UP000324897"/>
    </source>
</evidence>
<dbReference type="OrthoDB" id="273181at2759"/>
<keyword evidence="4" id="KW-1185">Reference proteome</keyword>
<dbReference type="Gramene" id="TVU20533">
    <property type="protein sequence ID" value="TVU20533"/>
    <property type="gene ID" value="EJB05_36746"/>
</dbReference>
<reference evidence="2 4" key="1">
    <citation type="journal article" date="2019" name="Sci. Rep.">
        <title>A high-quality genome of Eragrostis curvula grass provides insights into Poaceae evolution and supports new strategies to enhance forage quality.</title>
        <authorList>
            <person name="Carballo J."/>
            <person name="Santos B.A.C.M."/>
            <person name="Zappacosta D."/>
            <person name="Garbus I."/>
            <person name="Selva J.P."/>
            <person name="Gallo C.A."/>
            <person name="Diaz A."/>
            <person name="Albertini E."/>
            <person name="Caccamo M."/>
            <person name="Echenique V."/>
        </authorList>
    </citation>
    <scope>NUCLEOTIDE SEQUENCE [LARGE SCALE GENOMIC DNA]</scope>
    <source>
        <strain evidence="4">cv. Victoria</strain>
        <tissue evidence="2">Leaf</tissue>
    </source>
</reference>
<accession>A0A5J9UA96</accession>
<gene>
    <name evidence="2" type="ORF">EJB05_36746</name>
    <name evidence="3" type="ORF">EJB05_36747</name>
</gene>
<organism evidence="2 4">
    <name type="scientific">Eragrostis curvula</name>
    <name type="common">weeping love grass</name>
    <dbReference type="NCBI Taxonomy" id="38414"/>
    <lineage>
        <taxon>Eukaryota</taxon>
        <taxon>Viridiplantae</taxon>
        <taxon>Streptophyta</taxon>
        <taxon>Embryophyta</taxon>
        <taxon>Tracheophyta</taxon>
        <taxon>Spermatophyta</taxon>
        <taxon>Magnoliopsida</taxon>
        <taxon>Liliopsida</taxon>
        <taxon>Poales</taxon>
        <taxon>Poaceae</taxon>
        <taxon>PACMAD clade</taxon>
        <taxon>Chloridoideae</taxon>
        <taxon>Eragrostideae</taxon>
        <taxon>Eragrostidinae</taxon>
        <taxon>Eragrostis</taxon>
    </lineage>
</organism>
<proteinExistence type="predicted"/>
<dbReference type="AlphaFoldDB" id="A0A5J9UA96"/>
<dbReference type="EMBL" id="RWGY01000029">
    <property type="protein sequence ID" value="TVU20534.1"/>
    <property type="molecule type" value="Genomic_DNA"/>
</dbReference>
<dbReference type="Proteomes" id="UP000324897">
    <property type="component" value="Chromosome 7"/>
</dbReference>
<dbReference type="PANTHER" id="PTHR46274">
    <property type="entry name" value="PHOSPHATIDYLINOSITOL PHOSPHATASE"/>
    <property type="match status" value="1"/>
</dbReference>
<evidence type="ECO:0000256" key="1">
    <source>
        <dbReference type="SAM" id="MobiDB-lite"/>
    </source>
</evidence>
<dbReference type="EMBL" id="RWGY01000029">
    <property type="protein sequence ID" value="TVU20533.1"/>
    <property type="molecule type" value="Genomic_DNA"/>
</dbReference>
<name>A0A5J9UA96_9POAL</name>
<evidence type="ECO:0000313" key="2">
    <source>
        <dbReference type="EMBL" id="TVU20533.1"/>
    </source>
</evidence>
<comment type="caution">
    <text evidence="2">The sequence shown here is derived from an EMBL/GenBank/DDBJ whole genome shotgun (WGS) entry which is preliminary data.</text>
</comment>
<feature type="compositionally biased region" description="Acidic residues" evidence="1">
    <location>
        <begin position="87"/>
        <end position="102"/>
    </location>
</feature>